<comment type="caution">
    <text evidence="1">The sequence shown here is derived from an EMBL/GenBank/DDBJ whole genome shotgun (WGS) entry which is preliminary data.</text>
</comment>
<gene>
    <name evidence="1" type="ORF">AABD04_16295</name>
</gene>
<protein>
    <submittedName>
        <fullName evidence="1">Uncharacterized protein</fullName>
    </submittedName>
</protein>
<dbReference type="RefSeq" id="WP_341441798.1">
    <property type="nucleotide sequence ID" value="NZ_JBBPCN010000001.1"/>
</dbReference>
<reference evidence="1 2" key="1">
    <citation type="submission" date="2024-03" db="EMBL/GenBank/DDBJ databases">
        <title>Rhodococcus navarretei sp. nov. and Pseudarthrobacter quantumdoti sp. nov., two new species with the ability to biosynthesize Quantum Dots isolated from soil samples at Union Glacier, Antarctica.</title>
        <authorList>
            <person name="Vargas M."/>
        </authorList>
    </citation>
    <scope>NUCLEOTIDE SEQUENCE [LARGE SCALE GENOMIC DNA]</scope>
    <source>
        <strain evidence="1 2">EXRC-4A-4</strain>
    </source>
</reference>
<organism evidence="1 2">
    <name type="scientific">Rhodococcus navarretei</name>
    <dbReference type="NCBI Taxonomy" id="3128981"/>
    <lineage>
        <taxon>Bacteria</taxon>
        <taxon>Bacillati</taxon>
        <taxon>Actinomycetota</taxon>
        <taxon>Actinomycetes</taxon>
        <taxon>Mycobacteriales</taxon>
        <taxon>Nocardiaceae</taxon>
        <taxon>Rhodococcus</taxon>
    </lineage>
</organism>
<sequence>MGLRDMTVDIVKRILGIDDNHFDLPVAVRSKDVPLDLVGEFAQYARTPIKADPDCEYWVSFLAE</sequence>
<evidence type="ECO:0000313" key="2">
    <source>
        <dbReference type="Proteomes" id="UP001456513"/>
    </source>
</evidence>
<accession>A0ABU9D1V6</accession>
<dbReference type="EMBL" id="JBBPCN010000001">
    <property type="protein sequence ID" value="MEK8072403.1"/>
    <property type="molecule type" value="Genomic_DNA"/>
</dbReference>
<name>A0ABU9D1V6_9NOCA</name>
<proteinExistence type="predicted"/>
<evidence type="ECO:0000313" key="1">
    <source>
        <dbReference type="EMBL" id="MEK8072403.1"/>
    </source>
</evidence>
<keyword evidence="2" id="KW-1185">Reference proteome</keyword>
<dbReference type="Proteomes" id="UP001456513">
    <property type="component" value="Unassembled WGS sequence"/>
</dbReference>